<evidence type="ECO:0000313" key="3">
    <source>
        <dbReference type="EMBL" id="ELS52751.1"/>
    </source>
</evidence>
<keyword evidence="2" id="KW-1278">Translocase</keyword>
<proteinExistence type="predicted"/>
<organism evidence="3 4">
    <name type="scientific">Streptomyces viridochromogenes Tue57</name>
    <dbReference type="NCBI Taxonomy" id="1160705"/>
    <lineage>
        <taxon>Bacteria</taxon>
        <taxon>Bacillati</taxon>
        <taxon>Actinomycetota</taxon>
        <taxon>Actinomycetes</taxon>
        <taxon>Kitasatosporales</taxon>
        <taxon>Streptomycetaceae</taxon>
        <taxon>Streptomyces</taxon>
    </lineage>
</organism>
<reference evidence="3 4" key="1">
    <citation type="journal article" date="2013" name="Genome Announc.">
        <title>Draft Genome Sequence of Streptomyces viridochromogenes Strain Tu57, Producer of Avilamycin.</title>
        <authorList>
            <person name="Gruning B.A."/>
            <person name="Erxleben A."/>
            <person name="Hahnlein A."/>
            <person name="Gunther S."/>
        </authorList>
    </citation>
    <scope>NUCLEOTIDE SEQUENCE [LARGE SCALE GENOMIC DNA]</scope>
    <source>
        <strain evidence="3 4">Tue57</strain>
    </source>
</reference>
<gene>
    <name evidence="3" type="ORF">STVIR_6269</name>
</gene>
<sequence length="123" mass="13689">MFAYISGLATVLLVHAMPAPELALRRALLPQSAALSFPFTVEEVVRMGRARRCCCSTNRPRRWICGIRSWCCGCAGSGRGPGTPWWSYSVFSERLLSEVYDQPVEVLPHPRTGVLLVTPLRNL</sequence>
<accession>L8P5C9</accession>
<keyword evidence="1" id="KW-0813">Transport</keyword>
<name>L8P5C9_STRVR</name>
<dbReference type="PANTHER" id="PTHR42794:SF1">
    <property type="entry name" value="HEMIN IMPORT ATP-BINDING PROTEIN HMUV"/>
    <property type="match status" value="1"/>
</dbReference>
<dbReference type="AlphaFoldDB" id="L8P5C9"/>
<evidence type="ECO:0000313" key="4">
    <source>
        <dbReference type="Proteomes" id="UP000011205"/>
    </source>
</evidence>
<evidence type="ECO:0000256" key="2">
    <source>
        <dbReference type="ARBA" id="ARBA00022967"/>
    </source>
</evidence>
<protein>
    <submittedName>
        <fullName evidence="3">Uncharacterized protein</fullName>
    </submittedName>
</protein>
<dbReference type="PANTHER" id="PTHR42794">
    <property type="entry name" value="HEMIN IMPORT ATP-BINDING PROTEIN HMUV"/>
    <property type="match status" value="1"/>
</dbReference>
<evidence type="ECO:0000256" key="1">
    <source>
        <dbReference type="ARBA" id="ARBA00022448"/>
    </source>
</evidence>
<dbReference type="EMBL" id="AMLP01000195">
    <property type="protein sequence ID" value="ELS52751.1"/>
    <property type="molecule type" value="Genomic_DNA"/>
</dbReference>
<comment type="caution">
    <text evidence="3">The sequence shown here is derived from an EMBL/GenBank/DDBJ whole genome shotgun (WGS) entry which is preliminary data.</text>
</comment>
<dbReference type="Proteomes" id="UP000011205">
    <property type="component" value="Unassembled WGS sequence"/>
</dbReference>